<feature type="transmembrane region" description="Helical" evidence="10">
    <location>
        <begin position="49"/>
        <end position="68"/>
    </location>
</feature>
<feature type="domain" description="Signal transduction histidine kinase subgroup 3 dimerisation and phosphoacceptor" evidence="11">
    <location>
        <begin position="186"/>
        <end position="251"/>
    </location>
</feature>
<dbReference type="EC" id="2.7.13.3" evidence="2"/>
<dbReference type="Gene3D" id="3.30.565.10">
    <property type="entry name" value="Histidine kinase-like ATPase, C-terminal domain"/>
    <property type="match status" value="1"/>
</dbReference>
<keyword evidence="6" id="KW-0418">Kinase</keyword>
<dbReference type="InterPro" id="IPR036890">
    <property type="entry name" value="HATPase_C_sf"/>
</dbReference>
<dbReference type="SUPFAM" id="SSF55874">
    <property type="entry name" value="ATPase domain of HSP90 chaperone/DNA topoisomerase II/histidine kinase"/>
    <property type="match status" value="1"/>
</dbReference>
<accession>A0A4R4WMA1</accession>
<dbReference type="Pfam" id="PF07730">
    <property type="entry name" value="HisKA_3"/>
    <property type="match status" value="1"/>
</dbReference>
<protein>
    <recommendedName>
        <fullName evidence="2">histidine kinase</fullName>
        <ecNumber evidence="2">2.7.13.3</ecNumber>
    </recommendedName>
</protein>
<name>A0A4R4WMA1_9ACTN</name>
<keyword evidence="4" id="KW-0808">Transferase</keyword>
<keyword evidence="13" id="KW-1185">Reference proteome</keyword>
<keyword evidence="7" id="KW-0067">ATP-binding</keyword>
<feature type="region of interest" description="Disordered" evidence="9">
    <location>
        <begin position="345"/>
        <end position="366"/>
    </location>
</feature>
<keyword evidence="5" id="KW-0547">Nucleotide-binding</keyword>
<keyword evidence="3" id="KW-0597">Phosphoprotein</keyword>
<gene>
    <name evidence="12" type="ORF">E1294_29835</name>
</gene>
<evidence type="ECO:0000256" key="6">
    <source>
        <dbReference type="ARBA" id="ARBA00022777"/>
    </source>
</evidence>
<dbReference type="PANTHER" id="PTHR24421">
    <property type="entry name" value="NITRATE/NITRITE SENSOR PROTEIN NARX-RELATED"/>
    <property type="match status" value="1"/>
</dbReference>
<keyword evidence="10" id="KW-0812">Transmembrane</keyword>
<keyword evidence="8" id="KW-0902">Two-component regulatory system</keyword>
<dbReference type="GO" id="GO:0046983">
    <property type="term" value="F:protein dimerization activity"/>
    <property type="evidence" value="ECO:0007669"/>
    <property type="project" value="InterPro"/>
</dbReference>
<dbReference type="InterPro" id="IPR011712">
    <property type="entry name" value="Sig_transdc_His_kin_sub3_dim/P"/>
</dbReference>
<keyword evidence="10" id="KW-1133">Transmembrane helix</keyword>
<comment type="catalytic activity">
    <reaction evidence="1">
        <text>ATP + protein L-histidine = ADP + protein N-phospho-L-histidine.</text>
        <dbReference type="EC" id="2.7.13.3"/>
    </reaction>
</comment>
<dbReference type="PANTHER" id="PTHR24421:SF10">
    <property type="entry name" value="NITRATE_NITRITE SENSOR PROTEIN NARQ"/>
    <property type="match status" value="1"/>
</dbReference>
<keyword evidence="10" id="KW-0472">Membrane</keyword>
<evidence type="ECO:0000256" key="8">
    <source>
        <dbReference type="ARBA" id="ARBA00023012"/>
    </source>
</evidence>
<sequence>MHDADEHQPPLDRLGVTLRYLFAALPLLFYVVMLVLLSGRGVPMPYGSLGWVLADMGLGVAGLVLMRWRRRWPWQIALALALLTAVSTTAGGPGCVAYISLVTHRRWRQIVPVAVVTCLSMIVSSLLVGTSFTTSAIGAAAAGVVVIAVATLVGLYARGRRDLAASQRAAEAAAQRQRVERAQLAERLQIAQEMHDVLAHRISLLAMLAGGLAYRKDLTPEQTREAALAIQENAHQSLNELRAVLGTLRRDGAATGGPNGGPNGGPTGGTEGPQPTLDHLDTLFEEVRAAGQRVEVDDTIDCRERLPTQTGRHAYRIVQEALTNARKHAPGSRVTAELAGRPGEGLRIRVSNPAPPGPSAGPGSRLGLVGLAERTRMAGGTISHTVRHGRFILDARLPWEA</sequence>
<dbReference type="Proteomes" id="UP000294543">
    <property type="component" value="Unassembled WGS sequence"/>
</dbReference>
<evidence type="ECO:0000256" key="4">
    <source>
        <dbReference type="ARBA" id="ARBA00022679"/>
    </source>
</evidence>
<evidence type="ECO:0000256" key="7">
    <source>
        <dbReference type="ARBA" id="ARBA00022840"/>
    </source>
</evidence>
<dbReference type="OrthoDB" id="227596at2"/>
<proteinExistence type="predicted"/>
<feature type="region of interest" description="Disordered" evidence="9">
    <location>
        <begin position="250"/>
        <end position="275"/>
    </location>
</feature>
<feature type="transmembrane region" description="Helical" evidence="10">
    <location>
        <begin position="20"/>
        <end position="37"/>
    </location>
</feature>
<feature type="transmembrane region" description="Helical" evidence="10">
    <location>
        <begin position="136"/>
        <end position="157"/>
    </location>
</feature>
<dbReference type="CDD" id="cd16917">
    <property type="entry name" value="HATPase_UhpB-NarQ-NarX-like"/>
    <property type="match status" value="1"/>
</dbReference>
<evidence type="ECO:0000256" key="5">
    <source>
        <dbReference type="ARBA" id="ARBA00022741"/>
    </source>
</evidence>
<dbReference type="GO" id="GO:0005524">
    <property type="term" value="F:ATP binding"/>
    <property type="evidence" value="ECO:0007669"/>
    <property type="project" value="UniProtKB-KW"/>
</dbReference>
<evidence type="ECO:0000259" key="11">
    <source>
        <dbReference type="Pfam" id="PF07730"/>
    </source>
</evidence>
<dbReference type="EMBL" id="SMKP01000097">
    <property type="protein sequence ID" value="TDD16865.1"/>
    <property type="molecule type" value="Genomic_DNA"/>
</dbReference>
<feature type="transmembrane region" description="Helical" evidence="10">
    <location>
        <begin position="74"/>
        <end position="98"/>
    </location>
</feature>
<feature type="transmembrane region" description="Helical" evidence="10">
    <location>
        <begin position="110"/>
        <end position="130"/>
    </location>
</feature>
<dbReference type="InterPro" id="IPR050482">
    <property type="entry name" value="Sensor_HK_TwoCompSys"/>
</dbReference>
<comment type="caution">
    <text evidence="12">The sequence shown here is derived from an EMBL/GenBank/DDBJ whole genome shotgun (WGS) entry which is preliminary data.</text>
</comment>
<dbReference type="RefSeq" id="WP_132513883.1">
    <property type="nucleotide sequence ID" value="NZ_SMKP01000097.1"/>
</dbReference>
<dbReference type="GO" id="GO:0016020">
    <property type="term" value="C:membrane"/>
    <property type="evidence" value="ECO:0007669"/>
    <property type="project" value="InterPro"/>
</dbReference>
<evidence type="ECO:0000256" key="3">
    <source>
        <dbReference type="ARBA" id="ARBA00022553"/>
    </source>
</evidence>
<reference evidence="12 13" key="1">
    <citation type="submission" date="2019-03" db="EMBL/GenBank/DDBJ databases">
        <title>Draft genome sequences of novel Actinobacteria.</title>
        <authorList>
            <person name="Sahin N."/>
            <person name="Ay H."/>
            <person name="Saygin H."/>
        </authorList>
    </citation>
    <scope>NUCLEOTIDE SEQUENCE [LARGE SCALE GENOMIC DNA]</scope>
    <source>
        <strain evidence="12 13">KC712</strain>
    </source>
</reference>
<evidence type="ECO:0000256" key="9">
    <source>
        <dbReference type="SAM" id="MobiDB-lite"/>
    </source>
</evidence>
<organism evidence="12 13">
    <name type="scientific">Nonomuraea diastatica</name>
    <dbReference type="NCBI Taxonomy" id="1848329"/>
    <lineage>
        <taxon>Bacteria</taxon>
        <taxon>Bacillati</taxon>
        <taxon>Actinomycetota</taxon>
        <taxon>Actinomycetes</taxon>
        <taxon>Streptosporangiales</taxon>
        <taxon>Streptosporangiaceae</taxon>
        <taxon>Nonomuraea</taxon>
    </lineage>
</organism>
<evidence type="ECO:0000313" key="12">
    <source>
        <dbReference type="EMBL" id="TDD16865.1"/>
    </source>
</evidence>
<evidence type="ECO:0000256" key="1">
    <source>
        <dbReference type="ARBA" id="ARBA00000085"/>
    </source>
</evidence>
<evidence type="ECO:0000256" key="2">
    <source>
        <dbReference type="ARBA" id="ARBA00012438"/>
    </source>
</evidence>
<dbReference type="AlphaFoldDB" id="A0A4R4WMA1"/>
<dbReference type="Gene3D" id="1.20.5.1930">
    <property type="match status" value="1"/>
</dbReference>
<evidence type="ECO:0000313" key="13">
    <source>
        <dbReference type="Proteomes" id="UP000294543"/>
    </source>
</evidence>
<feature type="compositionally biased region" description="Gly residues" evidence="9">
    <location>
        <begin position="254"/>
        <end position="271"/>
    </location>
</feature>
<evidence type="ECO:0000256" key="10">
    <source>
        <dbReference type="SAM" id="Phobius"/>
    </source>
</evidence>
<dbReference type="GO" id="GO:0000155">
    <property type="term" value="F:phosphorelay sensor kinase activity"/>
    <property type="evidence" value="ECO:0007669"/>
    <property type="project" value="InterPro"/>
</dbReference>